<dbReference type="PANTHER" id="PTHR44936:SF9">
    <property type="entry name" value="SENSOR PROTEIN CREC"/>
    <property type="match status" value="1"/>
</dbReference>
<keyword evidence="5" id="KW-0597">Phosphoprotein</keyword>
<dbReference type="AlphaFoldDB" id="A0A1I1AVJ1"/>
<evidence type="ECO:0000313" key="13">
    <source>
        <dbReference type="Proteomes" id="UP000243799"/>
    </source>
</evidence>
<keyword evidence="13" id="KW-1185">Reference proteome</keyword>
<keyword evidence="7 12" id="KW-0418">Kinase</keyword>
<keyword evidence="10" id="KW-0812">Transmembrane</keyword>
<evidence type="ECO:0000259" key="11">
    <source>
        <dbReference type="PROSITE" id="PS50109"/>
    </source>
</evidence>
<dbReference type="PANTHER" id="PTHR44936">
    <property type="entry name" value="SENSOR PROTEIN CREC"/>
    <property type="match status" value="1"/>
</dbReference>
<proteinExistence type="predicted"/>
<evidence type="ECO:0000256" key="1">
    <source>
        <dbReference type="ARBA" id="ARBA00000085"/>
    </source>
</evidence>
<feature type="domain" description="Histidine kinase" evidence="11">
    <location>
        <begin position="231"/>
        <end position="428"/>
    </location>
</feature>
<dbReference type="RefSeq" id="WP_091674360.1">
    <property type="nucleotide sequence ID" value="NZ_FOKG01000010.1"/>
</dbReference>
<dbReference type="EC" id="2.7.13.3" evidence="3"/>
<dbReference type="InterPro" id="IPR050980">
    <property type="entry name" value="2C_sensor_his_kinase"/>
</dbReference>
<comment type="subcellular location">
    <subcellularLocation>
        <location evidence="2">Cell membrane</location>
        <topology evidence="2">Multi-pass membrane protein</topology>
    </subcellularLocation>
</comment>
<dbReference type="Pfam" id="PF00512">
    <property type="entry name" value="HisKA"/>
    <property type="match status" value="1"/>
</dbReference>
<dbReference type="CDD" id="cd00082">
    <property type="entry name" value="HisKA"/>
    <property type="match status" value="1"/>
</dbReference>
<dbReference type="Proteomes" id="UP000243799">
    <property type="component" value="Unassembled WGS sequence"/>
</dbReference>
<dbReference type="SMART" id="SM00387">
    <property type="entry name" value="HATPase_c"/>
    <property type="match status" value="1"/>
</dbReference>
<keyword evidence="8" id="KW-0902">Two-component regulatory system</keyword>
<evidence type="ECO:0000256" key="6">
    <source>
        <dbReference type="ARBA" id="ARBA00022679"/>
    </source>
</evidence>
<feature type="transmembrane region" description="Helical" evidence="10">
    <location>
        <begin position="148"/>
        <end position="166"/>
    </location>
</feature>
<evidence type="ECO:0000256" key="5">
    <source>
        <dbReference type="ARBA" id="ARBA00022553"/>
    </source>
</evidence>
<keyword evidence="9" id="KW-0843">Virulence</keyword>
<evidence type="ECO:0000256" key="10">
    <source>
        <dbReference type="SAM" id="Phobius"/>
    </source>
</evidence>
<dbReference type="InterPro" id="IPR004358">
    <property type="entry name" value="Sig_transdc_His_kin-like_C"/>
</dbReference>
<organism evidence="12 13">
    <name type="scientific">Amycolatopsis marina</name>
    <dbReference type="NCBI Taxonomy" id="490629"/>
    <lineage>
        <taxon>Bacteria</taxon>
        <taxon>Bacillati</taxon>
        <taxon>Actinomycetota</taxon>
        <taxon>Actinomycetes</taxon>
        <taxon>Pseudonocardiales</taxon>
        <taxon>Pseudonocardiaceae</taxon>
        <taxon>Amycolatopsis</taxon>
    </lineage>
</organism>
<name>A0A1I1AVJ1_9PSEU</name>
<dbReference type="SUPFAM" id="SSF47384">
    <property type="entry name" value="Homodimeric domain of signal transducing histidine kinase"/>
    <property type="match status" value="1"/>
</dbReference>
<evidence type="ECO:0000313" key="12">
    <source>
        <dbReference type="EMBL" id="SFB40448.1"/>
    </source>
</evidence>
<comment type="catalytic activity">
    <reaction evidence="1">
        <text>ATP + protein L-histidine = ADP + protein N-phospho-L-histidine.</text>
        <dbReference type="EC" id="2.7.13.3"/>
    </reaction>
</comment>
<dbReference type="SUPFAM" id="SSF55874">
    <property type="entry name" value="ATPase domain of HSP90 chaperone/DNA topoisomerase II/histidine kinase"/>
    <property type="match status" value="1"/>
</dbReference>
<dbReference type="InterPro" id="IPR036097">
    <property type="entry name" value="HisK_dim/P_sf"/>
</dbReference>
<dbReference type="PRINTS" id="PR00344">
    <property type="entry name" value="BCTRLSENSOR"/>
</dbReference>
<dbReference type="Gene3D" id="1.10.287.130">
    <property type="match status" value="1"/>
</dbReference>
<keyword evidence="10" id="KW-1133">Transmembrane helix</keyword>
<evidence type="ECO:0000256" key="8">
    <source>
        <dbReference type="ARBA" id="ARBA00023012"/>
    </source>
</evidence>
<protein>
    <recommendedName>
        <fullName evidence="3">histidine kinase</fullName>
        <ecNumber evidence="3">2.7.13.3</ecNumber>
    </recommendedName>
</protein>
<dbReference type="EMBL" id="FOKG01000010">
    <property type="protein sequence ID" value="SFB40448.1"/>
    <property type="molecule type" value="Genomic_DNA"/>
</dbReference>
<feature type="transmembrane region" description="Helical" evidence="10">
    <location>
        <begin position="12"/>
        <end position="31"/>
    </location>
</feature>
<dbReference type="InterPro" id="IPR003661">
    <property type="entry name" value="HisK_dim/P_dom"/>
</dbReference>
<evidence type="ECO:0000256" key="3">
    <source>
        <dbReference type="ARBA" id="ARBA00012438"/>
    </source>
</evidence>
<dbReference type="PROSITE" id="PS50109">
    <property type="entry name" value="HIS_KIN"/>
    <property type="match status" value="1"/>
</dbReference>
<dbReference type="GO" id="GO:0000155">
    <property type="term" value="F:phosphorelay sensor kinase activity"/>
    <property type="evidence" value="ECO:0007669"/>
    <property type="project" value="InterPro"/>
</dbReference>
<keyword evidence="4" id="KW-1003">Cell membrane</keyword>
<dbReference type="OrthoDB" id="3206505at2"/>
<keyword evidence="6" id="KW-0808">Transferase</keyword>
<evidence type="ECO:0000256" key="9">
    <source>
        <dbReference type="ARBA" id="ARBA00023026"/>
    </source>
</evidence>
<reference evidence="13" key="1">
    <citation type="submission" date="2016-10" db="EMBL/GenBank/DDBJ databases">
        <authorList>
            <person name="Varghese N."/>
            <person name="Submissions S."/>
        </authorList>
    </citation>
    <scope>NUCLEOTIDE SEQUENCE [LARGE SCALE GENOMIC DNA]</scope>
    <source>
        <strain evidence="13">CGMCC 4.3568</strain>
    </source>
</reference>
<dbReference type="InterPro" id="IPR003594">
    <property type="entry name" value="HATPase_dom"/>
</dbReference>
<dbReference type="GO" id="GO:0005886">
    <property type="term" value="C:plasma membrane"/>
    <property type="evidence" value="ECO:0007669"/>
    <property type="project" value="UniProtKB-SubCell"/>
</dbReference>
<dbReference type="InterPro" id="IPR005467">
    <property type="entry name" value="His_kinase_dom"/>
</dbReference>
<dbReference type="SMART" id="SM00388">
    <property type="entry name" value="HisKA"/>
    <property type="match status" value="1"/>
</dbReference>
<evidence type="ECO:0000256" key="7">
    <source>
        <dbReference type="ARBA" id="ARBA00022777"/>
    </source>
</evidence>
<evidence type="ECO:0000256" key="2">
    <source>
        <dbReference type="ARBA" id="ARBA00004651"/>
    </source>
</evidence>
<dbReference type="STRING" id="490629.SAMN05216266_11078"/>
<evidence type="ECO:0000256" key="4">
    <source>
        <dbReference type="ARBA" id="ARBA00022475"/>
    </source>
</evidence>
<dbReference type="Gene3D" id="3.30.565.10">
    <property type="entry name" value="Histidine kinase-like ATPase, C-terminal domain"/>
    <property type="match status" value="1"/>
</dbReference>
<accession>A0A1I1AVJ1</accession>
<keyword evidence="10" id="KW-0472">Membrane</keyword>
<sequence>MTVVFTRSALFSSTLTLVTVLLTAVVLDLTCTRRSVGEDYRRQAHLVGAVVLVSTDGADIGRVLARAPAGAEGRLAVHLPDGRSFGTSGAPQTQVAEVAGTRRALAFDDSWSGESTYLHPVVISDTEVAVVEVRIPVRWFSSGFGTRFALLLMAGLASIALALTLVRIRTKPVVDATGALAKAANQLEPDALPVSLSPRVPEDLRSLRAGLIAIAGRWANLRTDERKLIADLSHRLRTPLTALRLDAESLVPDVVSERIRRSINALETEVDEVINRSDAPPPPAATWCDLGAVVRERMGFWTTLAENQARESLVDLTSSPTEIALPEKALRSLFDALLVNVFHHTPPGTPFAVVVVSHANWVTLVVDDGGKGIADPEAALRRGSSGAGSTGLGLDIARTCVEEIGGSIHLEQSSLGGARVRLRFPEAGRRATSEAPRAWRLGKRTRREWTDHAVP</sequence>
<dbReference type="Pfam" id="PF02518">
    <property type="entry name" value="HATPase_c"/>
    <property type="match status" value="1"/>
</dbReference>
<gene>
    <name evidence="12" type="ORF">SAMN05216266_11078</name>
</gene>
<dbReference type="InterPro" id="IPR036890">
    <property type="entry name" value="HATPase_C_sf"/>
</dbReference>